<accession>A0ABP0UNZ0</accession>
<dbReference type="Proteomes" id="UP001497512">
    <property type="component" value="Chromosome 5"/>
</dbReference>
<dbReference type="InterPro" id="IPR032675">
    <property type="entry name" value="LRR_dom_sf"/>
</dbReference>
<evidence type="ECO:0000256" key="1">
    <source>
        <dbReference type="SAM" id="MobiDB-lite"/>
    </source>
</evidence>
<evidence type="ECO:0000259" key="2">
    <source>
        <dbReference type="Pfam" id="PF24758"/>
    </source>
</evidence>
<dbReference type="EMBL" id="OZ019897">
    <property type="protein sequence ID" value="CAK9226424.1"/>
    <property type="molecule type" value="Genomic_DNA"/>
</dbReference>
<reference evidence="3" key="1">
    <citation type="submission" date="2024-02" db="EMBL/GenBank/DDBJ databases">
        <authorList>
            <consortium name="ELIXIR-Norway"/>
            <consortium name="Elixir Norway"/>
        </authorList>
    </citation>
    <scope>NUCLEOTIDE SEQUENCE</scope>
</reference>
<dbReference type="SUPFAM" id="SSF52047">
    <property type="entry name" value="RNI-like"/>
    <property type="match status" value="1"/>
</dbReference>
<keyword evidence="4" id="KW-1185">Reference proteome</keyword>
<dbReference type="Pfam" id="PF24758">
    <property type="entry name" value="LRR_At5g56370"/>
    <property type="match status" value="1"/>
</dbReference>
<dbReference type="PANTHER" id="PTHR31215">
    <property type="entry name" value="OS05G0510400 PROTEIN-RELATED"/>
    <property type="match status" value="1"/>
</dbReference>
<proteinExistence type="predicted"/>
<evidence type="ECO:0000313" key="4">
    <source>
        <dbReference type="Proteomes" id="UP001497512"/>
    </source>
</evidence>
<dbReference type="Gene3D" id="3.80.10.10">
    <property type="entry name" value="Ribonuclease Inhibitor"/>
    <property type="match status" value="1"/>
</dbReference>
<protein>
    <recommendedName>
        <fullName evidence="2">F-box/LRR-repeat protein 15/At3g58940/PEG3-like LRR domain-containing protein</fullName>
    </recommendedName>
</protein>
<name>A0ABP0UNZ0_9BRYO</name>
<feature type="compositionally biased region" description="Polar residues" evidence="1">
    <location>
        <begin position="21"/>
        <end position="32"/>
    </location>
</feature>
<evidence type="ECO:0000313" key="3">
    <source>
        <dbReference type="EMBL" id="CAK9226424.1"/>
    </source>
</evidence>
<dbReference type="InterPro" id="IPR044809">
    <property type="entry name" value="AUF1-like"/>
</dbReference>
<dbReference type="InterPro" id="IPR055411">
    <property type="entry name" value="LRR_FXL15/At3g58940/PEG3-like"/>
</dbReference>
<feature type="domain" description="F-box/LRR-repeat protein 15/At3g58940/PEG3-like LRR" evidence="2">
    <location>
        <begin position="276"/>
        <end position="423"/>
    </location>
</feature>
<sequence>MEKPEDQERREEIDHVAERPITTQSSTPCRSNNEMLTDDLFDRIVGKLEDARDVARVRCVCKAFNTASKNVKSLRYVGREKDYEYARGRTTIANSTPGLESTRRDASEVDLDNERILSGEEDTEMDDREHDSDVGMLLPEIGSDIIGTSDQGSGGKGIDELFDGVPVNGNQGEASSSQLNTIGVKPGWDSSYAKGENSKLILHHFNSSSSSKLVKNVPQKLFITFRQAVEQDLQTKPHILQLRIEIEPKLQSKSVGADEREQSDFWLSDPGHLHNWVPSVAHSLQHLCIVDYGHQAIGRVSSILKILSHHCNHLKTIDLRNMCIDTNECTEMQELTSFTLRCVKINNDALNDFSDKMKNLQTLALLGVFGIGTGHLKLQQLKILCLGLSTKAKVVTMELPSLTKLQLKMACPEDMSITAPNLKYVAFNLEVPVAVNSEAVLGSLALRFVDVKNMQELLYGASKFVALSDLVIGNRYLNKLFLDIPCMALGEDGKWLGVLKEVRLNIPSFTTLQQECPYLEVLNIGPGLWYAMESNIESLKNVQRWPPVRTLILQMIPQKMETSVMLLETLVTEIDTLVKLDIFVHTSSPVNSDEFFEAIHDQVHHLNLNQKSWTKSLDFSCFTF</sequence>
<gene>
    <name evidence="3" type="ORF">CSSPTR1EN2_LOCUS18232</name>
</gene>
<organism evidence="3 4">
    <name type="scientific">Sphagnum troendelagicum</name>
    <dbReference type="NCBI Taxonomy" id="128251"/>
    <lineage>
        <taxon>Eukaryota</taxon>
        <taxon>Viridiplantae</taxon>
        <taxon>Streptophyta</taxon>
        <taxon>Embryophyta</taxon>
        <taxon>Bryophyta</taxon>
        <taxon>Sphagnophytina</taxon>
        <taxon>Sphagnopsida</taxon>
        <taxon>Sphagnales</taxon>
        <taxon>Sphagnaceae</taxon>
        <taxon>Sphagnum</taxon>
    </lineage>
</organism>
<feature type="compositionally biased region" description="Basic and acidic residues" evidence="1">
    <location>
        <begin position="1"/>
        <end position="18"/>
    </location>
</feature>
<feature type="region of interest" description="Disordered" evidence="1">
    <location>
        <begin position="1"/>
        <end position="32"/>
    </location>
</feature>